<dbReference type="SUPFAM" id="SSF103473">
    <property type="entry name" value="MFS general substrate transporter"/>
    <property type="match status" value="1"/>
</dbReference>
<dbReference type="PANTHER" id="PTHR23502:SF24">
    <property type="entry name" value="TRANSPORTER, PUTATIVE-RELATED"/>
    <property type="match status" value="1"/>
</dbReference>
<dbReference type="CDD" id="cd17323">
    <property type="entry name" value="MFS_Tpo1_MDR_like"/>
    <property type="match status" value="1"/>
</dbReference>
<keyword evidence="3 5" id="KW-1133">Transmembrane helix</keyword>
<evidence type="ECO:0000313" key="6">
    <source>
        <dbReference type="EMBL" id="KAK4541429.1"/>
    </source>
</evidence>
<gene>
    <name evidence="6" type="ORF">LTR36_008030</name>
</gene>
<evidence type="ECO:0008006" key="8">
    <source>
        <dbReference type="Google" id="ProtNLM"/>
    </source>
</evidence>
<reference evidence="6 7" key="1">
    <citation type="submission" date="2021-11" db="EMBL/GenBank/DDBJ databases">
        <title>Black yeast isolated from Biological Soil Crust.</title>
        <authorList>
            <person name="Kurbessoian T."/>
        </authorList>
    </citation>
    <scope>NUCLEOTIDE SEQUENCE [LARGE SCALE GENOMIC DNA]</scope>
    <source>
        <strain evidence="6 7">CCFEE 5522</strain>
    </source>
</reference>
<dbReference type="EMBL" id="JAVFHQ010000053">
    <property type="protein sequence ID" value="KAK4541429.1"/>
    <property type="molecule type" value="Genomic_DNA"/>
</dbReference>
<feature type="transmembrane region" description="Helical" evidence="5">
    <location>
        <begin position="276"/>
        <end position="298"/>
    </location>
</feature>
<dbReference type="AlphaFoldDB" id="A0AAV9J8L5"/>
<dbReference type="Pfam" id="PF07690">
    <property type="entry name" value="MFS_1"/>
    <property type="match status" value="1"/>
</dbReference>
<evidence type="ECO:0000313" key="7">
    <source>
        <dbReference type="Proteomes" id="UP001324427"/>
    </source>
</evidence>
<keyword evidence="4 5" id="KW-0472">Membrane</keyword>
<keyword evidence="7" id="KW-1185">Reference proteome</keyword>
<organism evidence="6 7">
    <name type="scientific">Oleoguttula mirabilis</name>
    <dbReference type="NCBI Taxonomy" id="1507867"/>
    <lineage>
        <taxon>Eukaryota</taxon>
        <taxon>Fungi</taxon>
        <taxon>Dikarya</taxon>
        <taxon>Ascomycota</taxon>
        <taxon>Pezizomycotina</taxon>
        <taxon>Dothideomycetes</taxon>
        <taxon>Dothideomycetidae</taxon>
        <taxon>Mycosphaerellales</taxon>
        <taxon>Teratosphaeriaceae</taxon>
        <taxon>Oleoguttula</taxon>
    </lineage>
</organism>
<feature type="transmembrane region" description="Helical" evidence="5">
    <location>
        <begin position="240"/>
        <end position="264"/>
    </location>
</feature>
<sequence length="470" mass="52149">MNTKRTRTEEKPEAKQRIVTFEPGDLEDPRNWPSWRKLLARVPIIPVDLCVSFGASGFSTATTKFAEAFDISSEVAILGLSMYTLALAIGPMLNAPLSEYFGRLPIYIISYGMSLPFFVGSALAPNLGGFLVTRFLCGLFQSVTIANLGGTIADLYDAHHTGYPMSIFIWAATGGSSIGFFLLAFVAQYRPWYDVFWALLRKETGDESIDVPEEYRRKDLKELLIVTQTRPFRFLATEAIIQFGALYNACLYGITFLLNGAFTLVFGSKGHGLDTLQVGFCFLGIAGGITIGPFVNIIQERYYQRRVQQANGANVPEARVFMAKIAAVTFPISLFWFAWTTYSSINPTVPVIATALWGWSFYTILLMTYTYTEDSYKQYAASALAGLGLIRNIAGAGFPLFGNQMFENLGYRWAGSLLAFLALLLVPIPFILSRYGFELRKRSPWAREHMDELNGEDAADGGAPHMQDGV</sequence>
<comment type="caution">
    <text evidence="6">The sequence shown here is derived from an EMBL/GenBank/DDBJ whole genome shotgun (WGS) entry which is preliminary data.</text>
</comment>
<dbReference type="Proteomes" id="UP001324427">
    <property type="component" value="Unassembled WGS sequence"/>
</dbReference>
<name>A0AAV9J8L5_9PEZI</name>
<feature type="transmembrane region" description="Helical" evidence="5">
    <location>
        <begin position="413"/>
        <end position="432"/>
    </location>
</feature>
<dbReference type="InterPro" id="IPR011701">
    <property type="entry name" value="MFS"/>
</dbReference>
<dbReference type="GO" id="GO:0005886">
    <property type="term" value="C:plasma membrane"/>
    <property type="evidence" value="ECO:0007669"/>
    <property type="project" value="TreeGrafter"/>
</dbReference>
<protein>
    <recommendedName>
        <fullName evidence="8">Major facilitator superfamily (MFS) profile domain-containing protein</fullName>
    </recommendedName>
</protein>
<evidence type="ECO:0000256" key="3">
    <source>
        <dbReference type="ARBA" id="ARBA00022989"/>
    </source>
</evidence>
<evidence type="ECO:0000256" key="4">
    <source>
        <dbReference type="ARBA" id="ARBA00023136"/>
    </source>
</evidence>
<feature type="transmembrane region" description="Helical" evidence="5">
    <location>
        <begin position="351"/>
        <end position="372"/>
    </location>
</feature>
<comment type="subcellular location">
    <subcellularLocation>
        <location evidence="1">Membrane</location>
        <topology evidence="1">Multi-pass membrane protein</topology>
    </subcellularLocation>
</comment>
<feature type="transmembrane region" description="Helical" evidence="5">
    <location>
        <begin position="319"/>
        <end position="339"/>
    </location>
</feature>
<evidence type="ECO:0000256" key="5">
    <source>
        <dbReference type="SAM" id="Phobius"/>
    </source>
</evidence>
<accession>A0AAV9J8L5</accession>
<feature type="transmembrane region" description="Helical" evidence="5">
    <location>
        <begin position="75"/>
        <end position="97"/>
    </location>
</feature>
<feature type="transmembrane region" description="Helical" evidence="5">
    <location>
        <begin position="167"/>
        <end position="187"/>
    </location>
</feature>
<dbReference type="GO" id="GO:0022857">
    <property type="term" value="F:transmembrane transporter activity"/>
    <property type="evidence" value="ECO:0007669"/>
    <property type="project" value="InterPro"/>
</dbReference>
<feature type="transmembrane region" description="Helical" evidence="5">
    <location>
        <begin position="104"/>
        <end position="124"/>
    </location>
</feature>
<dbReference type="InterPro" id="IPR036259">
    <property type="entry name" value="MFS_trans_sf"/>
</dbReference>
<dbReference type="Gene3D" id="1.20.1250.20">
    <property type="entry name" value="MFS general substrate transporter like domains"/>
    <property type="match status" value="2"/>
</dbReference>
<evidence type="ECO:0000256" key="2">
    <source>
        <dbReference type="ARBA" id="ARBA00022692"/>
    </source>
</evidence>
<feature type="transmembrane region" description="Helical" evidence="5">
    <location>
        <begin position="379"/>
        <end position="401"/>
    </location>
</feature>
<keyword evidence="2 5" id="KW-0812">Transmembrane</keyword>
<evidence type="ECO:0000256" key="1">
    <source>
        <dbReference type="ARBA" id="ARBA00004141"/>
    </source>
</evidence>
<proteinExistence type="predicted"/>
<dbReference type="PANTHER" id="PTHR23502">
    <property type="entry name" value="MAJOR FACILITATOR SUPERFAMILY"/>
    <property type="match status" value="1"/>
</dbReference>